<dbReference type="AlphaFoldDB" id="A0A6F9DUN1"/>
<dbReference type="EMBL" id="LR791270">
    <property type="protein sequence ID" value="CAB3267132.1"/>
    <property type="molecule type" value="mRNA"/>
</dbReference>
<gene>
    <name evidence="1" type="primary">Tmtc3-003</name>
</gene>
<evidence type="ECO:0000313" key="1">
    <source>
        <dbReference type="EMBL" id="CAB3267132.1"/>
    </source>
</evidence>
<sequence>MNRAVSCQMINAKLDRNVEMNVNENLPLLKDPDFTIGKFVPFQRPELGLTGDCEPGSYIFK</sequence>
<protein>
    <submittedName>
        <fullName evidence="1">Transmembrane and TPR repeat-containing protein 3</fullName>
    </submittedName>
</protein>
<organism evidence="1">
    <name type="scientific">Phallusia mammillata</name>
    <dbReference type="NCBI Taxonomy" id="59560"/>
    <lineage>
        <taxon>Eukaryota</taxon>
        <taxon>Metazoa</taxon>
        <taxon>Chordata</taxon>
        <taxon>Tunicata</taxon>
        <taxon>Ascidiacea</taxon>
        <taxon>Phlebobranchia</taxon>
        <taxon>Ascidiidae</taxon>
        <taxon>Phallusia</taxon>
    </lineage>
</organism>
<reference evidence="1" key="1">
    <citation type="submission" date="2020-04" db="EMBL/GenBank/DDBJ databases">
        <authorList>
            <person name="Neveu A P."/>
        </authorList>
    </citation>
    <scope>NUCLEOTIDE SEQUENCE</scope>
    <source>
        <tissue evidence="1">Whole embryo</tissue>
    </source>
</reference>
<accession>A0A6F9DUN1</accession>
<keyword evidence="1" id="KW-0472">Membrane</keyword>
<name>A0A6F9DUN1_9ASCI</name>
<keyword evidence="1" id="KW-0812">Transmembrane</keyword>
<proteinExistence type="evidence at transcript level"/>